<dbReference type="KEGG" id="scb:SCAB_40731"/>
<accession>C9Z2D4</accession>
<dbReference type="Proteomes" id="UP000001444">
    <property type="component" value="Chromosome"/>
</dbReference>
<protein>
    <submittedName>
        <fullName evidence="2">Uncharacterized protein</fullName>
    </submittedName>
</protein>
<feature type="region of interest" description="Disordered" evidence="1">
    <location>
        <begin position="1"/>
        <end position="25"/>
    </location>
</feature>
<dbReference type="RefSeq" id="WP_013001767.1">
    <property type="nucleotide sequence ID" value="NC_013929.1"/>
</dbReference>
<organism evidence="2 3">
    <name type="scientific">Streptomyces scabiei (strain 87.22)</name>
    <dbReference type="NCBI Taxonomy" id="680198"/>
    <lineage>
        <taxon>Bacteria</taxon>
        <taxon>Bacillati</taxon>
        <taxon>Actinomycetota</taxon>
        <taxon>Actinomycetes</taxon>
        <taxon>Kitasatosporales</taxon>
        <taxon>Streptomycetaceae</taxon>
        <taxon>Streptomyces</taxon>
    </lineage>
</organism>
<name>C9Z2D4_STRSW</name>
<evidence type="ECO:0000256" key="1">
    <source>
        <dbReference type="SAM" id="MobiDB-lite"/>
    </source>
</evidence>
<dbReference type="EMBL" id="FN554889">
    <property type="protein sequence ID" value="CBG71148.1"/>
    <property type="molecule type" value="Genomic_DNA"/>
</dbReference>
<gene>
    <name evidence="2" type="ordered locus">SCAB_40731</name>
</gene>
<reference evidence="2 3" key="1">
    <citation type="journal article" date="2010" name="Mol. Plant Microbe Interact.">
        <title>Streptomyces scabies 87-22 contains a coronafacic acid-like biosynthetic cluster that contributes to plant-microbe interactions.</title>
        <authorList>
            <person name="Bignell D.R."/>
            <person name="Seipke R.F."/>
            <person name="Huguet-Tapia J.C."/>
            <person name="Chambers A.H."/>
            <person name="Parry R.J."/>
            <person name="Loria R."/>
        </authorList>
    </citation>
    <scope>NUCLEOTIDE SEQUENCE [LARGE SCALE GENOMIC DNA]</scope>
    <source>
        <strain evidence="2 3">87.22</strain>
    </source>
</reference>
<keyword evidence="3" id="KW-1185">Reference proteome</keyword>
<dbReference type="AlphaFoldDB" id="C9Z2D4"/>
<evidence type="ECO:0000313" key="3">
    <source>
        <dbReference type="Proteomes" id="UP000001444"/>
    </source>
</evidence>
<dbReference type="GeneID" id="43870370"/>
<evidence type="ECO:0000313" key="2">
    <source>
        <dbReference type="EMBL" id="CBG71148.1"/>
    </source>
</evidence>
<dbReference type="STRING" id="680198.SCAB_40731"/>
<feature type="compositionally biased region" description="Polar residues" evidence="1">
    <location>
        <begin position="14"/>
        <end position="24"/>
    </location>
</feature>
<proteinExistence type="predicted"/>
<dbReference type="eggNOG" id="COG4268">
    <property type="taxonomic scope" value="Bacteria"/>
</dbReference>
<dbReference type="HOGENOM" id="CLU_2425789_0_0_11"/>
<sequence length="91" mass="9528">MDAKYKANAPEASRTPTSTNSSPCTRLGLPTGHLVCARTNAPHAAHVIRNADIRIHRHALDLDQPPERLLAEVSGIATSLGAPLGSSALPT</sequence>